<comment type="similarity">
    <text evidence="2">Belongs to the bacterial solute-binding protein 2 family.</text>
</comment>
<comment type="caution">
    <text evidence="6">The sequence shown here is derived from an EMBL/GenBank/DDBJ whole genome shotgun (WGS) entry which is preliminary data.</text>
</comment>
<dbReference type="InterPro" id="IPR028082">
    <property type="entry name" value="Peripla_BP_I"/>
</dbReference>
<feature type="domain" description="Periplasmic binding protein" evidence="5">
    <location>
        <begin position="82"/>
        <end position="334"/>
    </location>
</feature>
<dbReference type="CDD" id="cd19971">
    <property type="entry name" value="PBP1_ABC_sugar_binding-like"/>
    <property type="match status" value="1"/>
</dbReference>
<dbReference type="InterPro" id="IPR025997">
    <property type="entry name" value="SBP_2_dom"/>
</dbReference>
<keyword evidence="4" id="KW-1133">Transmembrane helix</keyword>
<dbReference type="Pfam" id="PF13407">
    <property type="entry name" value="Peripla_BP_4"/>
    <property type="match status" value="1"/>
</dbReference>
<evidence type="ECO:0000256" key="1">
    <source>
        <dbReference type="ARBA" id="ARBA00004196"/>
    </source>
</evidence>
<reference evidence="6 7" key="1">
    <citation type="submission" date="2018-02" db="EMBL/GenBank/DDBJ databases">
        <title>Complete genome sequencing of Faecalibacterium prausnitzii strains isolated from the human gut.</title>
        <authorList>
            <person name="Fitzgerald B.C."/>
            <person name="Shkoporov A.N."/>
            <person name="Ross P.R."/>
            <person name="Hill C."/>
        </authorList>
    </citation>
    <scope>NUCLEOTIDE SEQUENCE [LARGE SCALE GENOMIC DNA]</scope>
    <source>
        <strain evidence="6 7">APC942/32-1</strain>
    </source>
</reference>
<keyword evidence="4" id="KW-0472">Membrane</keyword>
<evidence type="ECO:0000256" key="3">
    <source>
        <dbReference type="ARBA" id="ARBA00022729"/>
    </source>
</evidence>
<dbReference type="GO" id="GO:0030313">
    <property type="term" value="C:cell envelope"/>
    <property type="evidence" value="ECO:0007669"/>
    <property type="project" value="UniProtKB-SubCell"/>
</dbReference>
<dbReference type="Proteomes" id="UP000251144">
    <property type="component" value="Unassembled WGS sequence"/>
</dbReference>
<gene>
    <name evidence="6" type="ORF">C4N26_03035</name>
</gene>
<evidence type="ECO:0000313" key="6">
    <source>
        <dbReference type="EMBL" id="RAW55978.1"/>
    </source>
</evidence>
<comment type="subcellular location">
    <subcellularLocation>
        <location evidence="1">Cell envelope</location>
    </subcellularLocation>
</comment>
<accession>A0A329U4Y8</accession>
<keyword evidence="4" id="KW-0812">Transmembrane</keyword>
<feature type="transmembrane region" description="Helical" evidence="4">
    <location>
        <begin position="43"/>
        <end position="64"/>
    </location>
</feature>
<dbReference type="PANTHER" id="PTHR46847">
    <property type="entry name" value="D-ALLOSE-BINDING PERIPLASMIC PROTEIN-RELATED"/>
    <property type="match status" value="1"/>
</dbReference>
<dbReference type="EMBL" id="PRLB01000001">
    <property type="protein sequence ID" value="RAW55978.1"/>
    <property type="molecule type" value="Genomic_DNA"/>
</dbReference>
<organism evidence="6 7">
    <name type="scientific">Faecalibacterium prausnitzii</name>
    <dbReference type="NCBI Taxonomy" id="853"/>
    <lineage>
        <taxon>Bacteria</taxon>
        <taxon>Bacillati</taxon>
        <taxon>Bacillota</taxon>
        <taxon>Clostridia</taxon>
        <taxon>Eubacteriales</taxon>
        <taxon>Oscillospiraceae</taxon>
        <taxon>Faecalibacterium</taxon>
    </lineage>
</organism>
<evidence type="ECO:0000313" key="7">
    <source>
        <dbReference type="Proteomes" id="UP000251144"/>
    </source>
</evidence>
<keyword evidence="3" id="KW-0732">Signal</keyword>
<dbReference type="PANTHER" id="PTHR46847:SF1">
    <property type="entry name" value="D-ALLOSE-BINDING PERIPLASMIC PROTEIN-RELATED"/>
    <property type="match status" value="1"/>
</dbReference>
<sequence>MVVKMKGRRCTEKLALVASGKLGYNKATQAKDFSRKEGMQMELFRRTLAGLLMLVVAVSVGIWVQGKFIDAVRLPTHTRMIGATYTTLSDPFYETINDEIQMQIKSNGDLLLVRDPGQDQERQNQEIEDMLNKGIELLIVNPVDYVGVTPALEKAREKGVPVILIDSKVDDPELVTCTITSNNYGAGLLDARHLISQTKNARIVLLSNSDSFSSWDRLSGFCQTLTKSGNDYRILELRDCGGELNRAMRAMEQLLETFPRIDVVMAVNEQAALGAMAALEEKGALSSTLVYSVDGSPEAKALISEGLMTATSAQSPLRIGRMAAEVVYEILEGKPYLTNIVVPVNQITQEDILRYGTEGWQ</sequence>
<evidence type="ECO:0000256" key="4">
    <source>
        <dbReference type="SAM" id="Phobius"/>
    </source>
</evidence>
<dbReference type="SUPFAM" id="SSF53822">
    <property type="entry name" value="Periplasmic binding protein-like I"/>
    <property type="match status" value="1"/>
</dbReference>
<name>A0A329U4Y8_9FIRM</name>
<dbReference type="Gene3D" id="3.40.50.2300">
    <property type="match status" value="2"/>
</dbReference>
<dbReference type="GO" id="GO:0030246">
    <property type="term" value="F:carbohydrate binding"/>
    <property type="evidence" value="ECO:0007669"/>
    <property type="project" value="UniProtKB-ARBA"/>
</dbReference>
<dbReference type="AlphaFoldDB" id="A0A329U4Y8"/>
<protein>
    <submittedName>
        <fullName evidence="6">GntR family transcriptional regulator</fullName>
    </submittedName>
</protein>
<evidence type="ECO:0000256" key="2">
    <source>
        <dbReference type="ARBA" id="ARBA00007639"/>
    </source>
</evidence>
<proteinExistence type="inferred from homology"/>
<evidence type="ECO:0000259" key="5">
    <source>
        <dbReference type="Pfam" id="PF13407"/>
    </source>
</evidence>